<evidence type="ECO:0000313" key="3">
    <source>
        <dbReference type="Proteomes" id="UP000030689"/>
    </source>
</evidence>
<accession>V4KIA4</accession>
<dbReference type="Proteomes" id="UP000030689">
    <property type="component" value="Unassembled WGS sequence"/>
</dbReference>
<dbReference type="InterPro" id="IPR013187">
    <property type="entry name" value="F-box-assoc_dom_typ3"/>
</dbReference>
<dbReference type="Pfam" id="PF08268">
    <property type="entry name" value="FBA_3"/>
    <property type="match status" value="1"/>
</dbReference>
<dbReference type="OMA" id="PQMLISC"/>
<protein>
    <recommendedName>
        <fullName evidence="1">F-box associated beta-propeller type 3 domain-containing protein</fullName>
    </recommendedName>
</protein>
<dbReference type="PANTHER" id="PTHR31111:SF94">
    <property type="entry name" value="E3 UBIQUITIN-PROTEIN LIGASE SGIP1"/>
    <property type="match status" value="1"/>
</dbReference>
<feature type="non-terminal residue" evidence="2">
    <location>
        <position position="1"/>
    </location>
</feature>
<sequence length="131" mass="14813">SFGKCRCVSKFWASLLYRRDFTELFLTRSCARPQMLISCDDIGELFFFSTPQAPNSSLVAANFHMKFPFIVRSSEILGPVHGFVLPMMYNPSTGQSLSLPNVKTRSVLVKSFLGFDPIDVQFKLLSMTSRD</sequence>
<dbReference type="PANTHER" id="PTHR31111">
    <property type="entry name" value="BNAA05G37150D PROTEIN-RELATED"/>
    <property type="match status" value="1"/>
</dbReference>
<proteinExistence type="predicted"/>
<name>V4KIA4_EUTSA</name>
<organism evidence="2 3">
    <name type="scientific">Eutrema salsugineum</name>
    <name type="common">Saltwater cress</name>
    <name type="synonym">Sisymbrium salsugineum</name>
    <dbReference type="NCBI Taxonomy" id="72664"/>
    <lineage>
        <taxon>Eukaryota</taxon>
        <taxon>Viridiplantae</taxon>
        <taxon>Streptophyta</taxon>
        <taxon>Embryophyta</taxon>
        <taxon>Tracheophyta</taxon>
        <taxon>Spermatophyta</taxon>
        <taxon>Magnoliopsida</taxon>
        <taxon>eudicotyledons</taxon>
        <taxon>Gunneridae</taxon>
        <taxon>Pentapetalae</taxon>
        <taxon>rosids</taxon>
        <taxon>malvids</taxon>
        <taxon>Brassicales</taxon>
        <taxon>Brassicaceae</taxon>
        <taxon>Eutremeae</taxon>
        <taxon>Eutrema</taxon>
    </lineage>
</organism>
<evidence type="ECO:0000259" key="1">
    <source>
        <dbReference type="Pfam" id="PF08268"/>
    </source>
</evidence>
<gene>
    <name evidence="2" type="ORF">EUTSA_v10011954mg</name>
</gene>
<dbReference type="KEGG" id="eus:EUTSA_v10011954mg"/>
<keyword evidence="3" id="KW-1185">Reference proteome</keyword>
<feature type="domain" description="F-box associated beta-propeller type 3" evidence="1">
    <location>
        <begin position="35"/>
        <end position="130"/>
    </location>
</feature>
<evidence type="ECO:0000313" key="2">
    <source>
        <dbReference type="EMBL" id="ESQ30944.1"/>
    </source>
</evidence>
<dbReference type="Gramene" id="ESQ30944">
    <property type="protein sequence ID" value="ESQ30944"/>
    <property type="gene ID" value="EUTSA_v10011954mg"/>
</dbReference>
<dbReference type="AlphaFoldDB" id="V4KIA4"/>
<dbReference type="EMBL" id="KI517809">
    <property type="protein sequence ID" value="ESQ30944.1"/>
    <property type="molecule type" value="Genomic_DNA"/>
</dbReference>
<reference evidence="2 3" key="1">
    <citation type="journal article" date="2013" name="Front. Plant Sci.">
        <title>The Reference Genome of the Halophytic Plant Eutrema salsugineum.</title>
        <authorList>
            <person name="Yang R."/>
            <person name="Jarvis D.E."/>
            <person name="Chen H."/>
            <person name="Beilstein M.A."/>
            <person name="Grimwood J."/>
            <person name="Jenkins J."/>
            <person name="Shu S."/>
            <person name="Prochnik S."/>
            <person name="Xin M."/>
            <person name="Ma C."/>
            <person name="Schmutz J."/>
            <person name="Wing R.A."/>
            <person name="Mitchell-Olds T."/>
            <person name="Schumaker K.S."/>
            <person name="Wang X."/>
        </authorList>
    </citation>
    <scope>NUCLEOTIDE SEQUENCE [LARGE SCALE GENOMIC DNA]</scope>
</reference>